<organism evidence="2 3">
    <name type="scientific">Intoshia linei</name>
    <dbReference type="NCBI Taxonomy" id="1819745"/>
    <lineage>
        <taxon>Eukaryota</taxon>
        <taxon>Metazoa</taxon>
        <taxon>Spiralia</taxon>
        <taxon>Lophotrochozoa</taxon>
        <taxon>Mesozoa</taxon>
        <taxon>Orthonectida</taxon>
        <taxon>Rhopaluridae</taxon>
        <taxon>Intoshia</taxon>
    </lineage>
</organism>
<dbReference type="AlphaFoldDB" id="A0A177ARL7"/>
<evidence type="ECO:0000256" key="1">
    <source>
        <dbReference type="SAM" id="MobiDB-lite"/>
    </source>
</evidence>
<feature type="non-terminal residue" evidence="2">
    <location>
        <position position="1"/>
    </location>
</feature>
<gene>
    <name evidence="2" type="ORF">A3Q56_07612</name>
</gene>
<sequence length="343" mass="39136">SNKAEGRPNENINNKGQTNTYDEEYRDYINRVVSPRTTYTPKREKGTTQRPPTKGCDCLDGAKGSLGKQGKPGSIGSKGEKGEKGSIVSINWIHFILIYRMKLQKMEKRIGTPIINFVGEICIVFKYMYQTLEDNIASVNKIGINKSKLMNLSKTGNNWNFVNIDANISNEEIVIFAEIKSKIDIFYFTNFVIYQKNCKDGELMEGVVNVIFIANCDCQKSRGDPNSHNGFQKRGWFPDFQISNVRRSTVLFFISKTFLVMRTIDDQNKSLRTDSLLFYCSFEKNNCEMTQKSNQLSHWVRNGLNIADTVLFWVSHKDSDGIFNTMSRSNVGGPQKFSHTLKI</sequence>
<feature type="region of interest" description="Disordered" evidence="1">
    <location>
        <begin position="1"/>
        <end position="82"/>
    </location>
</feature>
<dbReference type="Proteomes" id="UP000078046">
    <property type="component" value="Unassembled WGS sequence"/>
</dbReference>
<feature type="compositionally biased region" description="Polar residues" evidence="1">
    <location>
        <begin position="10"/>
        <end position="20"/>
    </location>
</feature>
<keyword evidence="3" id="KW-1185">Reference proteome</keyword>
<dbReference type="EMBL" id="LWCA01001693">
    <property type="protein sequence ID" value="OAF64656.1"/>
    <property type="molecule type" value="Genomic_DNA"/>
</dbReference>
<comment type="caution">
    <text evidence="2">The sequence shown here is derived from an EMBL/GenBank/DDBJ whole genome shotgun (WGS) entry which is preliminary data.</text>
</comment>
<accession>A0A177ARL7</accession>
<reference evidence="2 3" key="1">
    <citation type="submission" date="2016-04" db="EMBL/GenBank/DDBJ databases">
        <title>The genome of Intoshia linei affirms orthonectids as highly simplified spiralians.</title>
        <authorList>
            <person name="Mikhailov K.V."/>
            <person name="Slusarev G.S."/>
            <person name="Nikitin M.A."/>
            <person name="Logacheva M.D."/>
            <person name="Penin A."/>
            <person name="Aleoshin V."/>
            <person name="Panchin Y.V."/>
        </authorList>
    </citation>
    <scope>NUCLEOTIDE SEQUENCE [LARGE SCALE GENOMIC DNA]</scope>
    <source>
        <strain evidence="2">Intl2013</strain>
        <tissue evidence="2">Whole animal</tissue>
    </source>
</reference>
<name>A0A177ARL7_9BILA</name>
<protein>
    <submittedName>
        <fullName evidence="2">Uncharacterized protein</fullName>
    </submittedName>
</protein>
<evidence type="ECO:0000313" key="3">
    <source>
        <dbReference type="Proteomes" id="UP000078046"/>
    </source>
</evidence>
<proteinExistence type="predicted"/>
<evidence type="ECO:0000313" key="2">
    <source>
        <dbReference type="EMBL" id="OAF64656.1"/>
    </source>
</evidence>